<feature type="transmembrane region" description="Helical" evidence="1">
    <location>
        <begin position="372"/>
        <end position="390"/>
    </location>
</feature>
<sequence>MKVNLRIKGIYFLVFLLSFNLFFPTFNNIFDENGGTGVLIINFVMFSFLFLHSIYSYFYKRLYFTQTELIAFFISLSFLVNILVTGINNHELIFSDVYELFRPVYYLFCFLYGFNLIRLNTMSVGDFVKYMSFGIFFTALFSLLCIVFINSFGLSVISLYAKYSLIPNLRFTGTFQNPYDFAFISALPLSYFLTRFILSGSKVCLIYISIILITMAFGQSKSGFITLLSVIILNLILYKFYESNSQKSKAVNLRLALFPIAFFTSCIFLYIIFADQFQYLINGLISMSSGGDRSSKIRLDQFFLLLNMINEDMFKFLVGFGSFKSSGLMFESQYSLYLFRYGVYGVFLLFCFILLPLVIFFFSKKITGLQKLIVLLFVFSAIPSGFGNNVLDQSRIPFLYFSFLGVIFSVVMQKNRHKEKM</sequence>
<protein>
    <recommendedName>
        <fullName evidence="4">O-antigen ligase family protein</fullName>
    </recommendedName>
</protein>
<organism evidence="2 3">
    <name type="scientific">Shewanella polaris</name>
    <dbReference type="NCBI Taxonomy" id="2588449"/>
    <lineage>
        <taxon>Bacteria</taxon>
        <taxon>Pseudomonadati</taxon>
        <taxon>Pseudomonadota</taxon>
        <taxon>Gammaproteobacteria</taxon>
        <taxon>Alteromonadales</taxon>
        <taxon>Shewanellaceae</taxon>
        <taxon>Shewanella</taxon>
    </lineage>
</organism>
<feature type="transmembrane region" description="Helical" evidence="1">
    <location>
        <begin position="9"/>
        <end position="26"/>
    </location>
</feature>
<accession>A0A4Y5YD37</accession>
<feature type="transmembrane region" description="Helical" evidence="1">
    <location>
        <begin position="133"/>
        <end position="161"/>
    </location>
</feature>
<feature type="transmembrane region" description="Helical" evidence="1">
    <location>
        <begin position="38"/>
        <end position="58"/>
    </location>
</feature>
<gene>
    <name evidence="2" type="ORF">FH971_05660</name>
</gene>
<proteinExistence type="predicted"/>
<dbReference type="AlphaFoldDB" id="A0A4Y5YD37"/>
<feature type="transmembrane region" description="Helical" evidence="1">
    <location>
        <begin position="224"/>
        <end position="241"/>
    </location>
</feature>
<feature type="transmembrane region" description="Helical" evidence="1">
    <location>
        <begin position="338"/>
        <end position="360"/>
    </location>
</feature>
<dbReference type="KEGG" id="spol:FH971_05660"/>
<evidence type="ECO:0000256" key="1">
    <source>
        <dbReference type="SAM" id="Phobius"/>
    </source>
</evidence>
<dbReference type="Proteomes" id="UP000319809">
    <property type="component" value="Chromosome"/>
</dbReference>
<name>A0A4Y5YD37_9GAMM</name>
<keyword evidence="1" id="KW-1133">Transmembrane helix</keyword>
<feature type="transmembrane region" description="Helical" evidence="1">
    <location>
        <begin position="100"/>
        <end position="121"/>
    </location>
</feature>
<keyword evidence="1" id="KW-0812">Transmembrane</keyword>
<feature type="transmembrane region" description="Helical" evidence="1">
    <location>
        <begin position="396"/>
        <end position="412"/>
    </location>
</feature>
<evidence type="ECO:0000313" key="2">
    <source>
        <dbReference type="EMBL" id="QDE30508.1"/>
    </source>
</evidence>
<keyword evidence="1" id="KW-0472">Membrane</keyword>
<feature type="transmembrane region" description="Helical" evidence="1">
    <location>
        <begin position="253"/>
        <end position="273"/>
    </location>
</feature>
<dbReference type="EMBL" id="CP041036">
    <property type="protein sequence ID" value="QDE30508.1"/>
    <property type="molecule type" value="Genomic_DNA"/>
</dbReference>
<feature type="transmembrane region" description="Helical" evidence="1">
    <location>
        <begin position="203"/>
        <end position="218"/>
    </location>
</feature>
<evidence type="ECO:0000313" key="3">
    <source>
        <dbReference type="Proteomes" id="UP000319809"/>
    </source>
</evidence>
<keyword evidence="3" id="KW-1185">Reference proteome</keyword>
<reference evidence="2 3" key="1">
    <citation type="submission" date="2019-06" db="EMBL/GenBank/DDBJ databases">
        <title>The genome of Shewanella sp. SM1901.</title>
        <authorList>
            <person name="Cha Q."/>
        </authorList>
    </citation>
    <scope>NUCLEOTIDE SEQUENCE [LARGE SCALE GENOMIC DNA]</scope>
    <source>
        <strain evidence="2 3">SM1901</strain>
    </source>
</reference>
<evidence type="ECO:0008006" key="4">
    <source>
        <dbReference type="Google" id="ProtNLM"/>
    </source>
</evidence>
<feature type="transmembrane region" description="Helical" evidence="1">
    <location>
        <begin position="70"/>
        <end position="88"/>
    </location>
</feature>
<dbReference type="RefSeq" id="WP_140233663.1">
    <property type="nucleotide sequence ID" value="NZ_CP041036.1"/>
</dbReference>